<reference evidence="1" key="1">
    <citation type="submission" date="2023-03" db="EMBL/GenBank/DDBJ databases">
        <title>Massive genome expansion in bonnet fungi (Mycena s.s.) driven by repeated elements and novel gene families across ecological guilds.</title>
        <authorList>
            <consortium name="Lawrence Berkeley National Laboratory"/>
            <person name="Harder C.B."/>
            <person name="Miyauchi S."/>
            <person name="Viragh M."/>
            <person name="Kuo A."/>
            <person name="Thoen E."/>
            <person name="Andreopoulos B."/>
            <person name="Lu D."/>
            <person name="Skrede I."/>
            <person name="Drula E."/>
            <person name="Henrissat B."/>
            <person name="Morin E."/>
            <person name="Kohler A."/>
            <person name="Barry K."/>
            <person name="LaButti K."/>
            <person name="Morin E."/>
            <person name="Salamov A."/>
            <person name="Lipzen A."/>
            <person name="Mereny Z."/>
            <person name="Hegedus B."/>
            <person name="Baldrian P."/>
            <person name="Stursova M."/>
            <person name="Weitz H."/>
            <person name="Taylor A."/>
            <person name="Grigoriev I.V."/>
            <person name="Nagy L.G."/>
            <person name="Martin F."/>
            <person name="Kauserud H."/>
        </authorList>
    </citation>
    <scope>NUCLEOTIDE SEQUENCE</scope>
    <source>
        <strain evidence="1">9144</strain>
    </source>
</reference>
<evidence type="ECO:0000313" key="2">
    <source>
        <dbReference type="Proteomes" id="UP001219525"/>
    </source>
</evidence>
<evidence type="ECO:0000313" key="1">
    <source>
        <dbReference type="EMBL" id="KAJ7219085.1"/>
    </source>
</evidence>
<proteinExistence type="predicted"/>
<accession>A0AAD6YGL2</accession>
<dbReference type="CDD" id="cd21037">
    <property type="entry name" value="MLKL_NTD"/>
    <property type="match status" value="1"/>
</dbReference>
<sequence length="201" mass="21849">MSRRLEHATSGSLLSSGALNQSLLLLRQIGEATNLGALKGFAGVVTLVLDTCQTASSNKAETGALAQDVGQLAMAVAGQVEELKDEISADTDLLESITKLCLELEDVHTVLKDLLKRESFTWLVKHSQDQVKLQRLQRNIKVQSSVRLQERISRSETLDAARKGRILDEIKEVCQSVMGEIKGAMQVRARQSIPPGASLTS</sequence>
<dbReference type="GO" id="GO:0007166">
    <property type="term" value="P:cell surface receptor signaling pathway"/>
    <property type="evidence" value="ECO:0007669"/>
    <property type="project" value="InterPro"/>
</dbReference>
<dbReference type="Proteomes" id="UP001219525">
    <property type="component" value="Unassembled WGS sequence"/>
</dbReference>
<dbReference type="InterPro" id="IPR036537">
    <property type="entry name" value="Adaptor_Cbl_N_dom_sf"/>
</dbReference>
<gene>
    <name evidence="1" type="ORF">GGX14DRAFT_434549</name>
</gene>
<dbReference type="Gene3D" id="1.20.930.20">
    <property type="entry name" value="Adaptor protein Cbl, N-terminal domain"/>
    <property type="match status" value="1"/>
</dbReference>
<dbReference type="EMBL" id="JARJCW010000011">
    <property type="protein sequence ID" value="KAJ7219085.1"/>
    <property type="molecule type" value="Genomic_DNA"/>
</dbReference>
<comment type="caution">
    <text evidence="1">The sequence shown here is derived from an EMBL/GenBank/DDBJ whole genome shotgun (WGS) entry which is preliminary data.</text>
</comment>
<dbReference type="AlphaFoldDB" id="A0AAD6YGL2"/>
<name>A0AAD6YGL2_9AGAR</name>
<dbReference type="InterPro" id="IPR059179">
    <property type="entry name" value="MLKL-like_MCAfunc"/>
</dbReference>
<protein>
    <submittedName>
        <fullName evidence="1">Uncharacterized protein</fullName>
    </submittedName>
</protein>
<organism evidence="1 2">
    <name type="scientific">Mycena pura</name>
    <dbReference type="NCBI Taxonomy" id="153505"/>
    <lineage>
        <taxon>Eukaryota</taxon>
        <taxon>Fungi</taxon>
        <taxon>Dikarya</taxon>
        <taxon>Basidiomycota</taxon>
        <taxon>Agaricomycotina</taxon>
        <taxon>Agaricomycetes</taxon>
        <taxon>Agaricomycetidae</taxon>
        <taxon>Agaricales</taxon>
        <taxon>Marasmiineae</taxon>
        <taxon>Mycenaceae</taxon>
        <taxon>Mycena</taxon>
    </lineage>
</organism>
<keyword evidence="2" id="KW-1185">Reference proteome</keyword>